<gene>
    <name evidence="2" type="ORF">BSTAB16_1721</name>
</gene>
<dbReference type="EMBL" id="LR025742">
    <property type="protein sequence ID" value="VBB11583.1"/>
    <property type="molecule type" value="Genomic_DNA"/>
</dbReference>
<evidence type="ECO:0000256" key="1">
    <source>
        <dbReference type="SAM" id="Phobius"/>
    </source>
</evidence>
<keyword evidence="1" id="KW-1133">Transmembrane helix</keyword>
<dbReference type="AlphaFoldDB" id="A0AAJ5N951"/>
<evidence type="ECO:0000313" key="2">
    <source>
        <dbReference type="EMBL" id="VBB11583.1"/>
    </source>
</evidence>
<protein>
    <recommendedName>
        <fullName evidence="4">DUF3592 domain-containing protein</fullName>
    </recommendedName>
</protein>
<feature type="transmembrane region" description="Helical" evidence="1">
    <location>
        <begin position="7"/>
        <end position="27"/>
    </location>
</feature>
<organism evidence="2 3">
    <name type="scientific">Burkholderia stabilis</name>
    <dbReference type="NCBI Taxonomy" id="95485"/>
    <lineage>
        <taxon>Bacteria</taxon>
        <taxon>Pseudomonadati</taxon>
        <taxon>Pseudomonadota</taxon>
        <taxon>Betaproteobacteria</taxon>
        <taxon>Burkholderiales</taxon>
        <taxon>Burkholderiaceae</taxon>
        <taxon>Burkholderia</taxon>
        <taxon>Burkholderia cepacia complex</taxon>
    </lineage>
</organism>
<proteinExistence type="predicted"/>
<accession>A0AAJ5N951</accession>
<dbReference type="Proteomes" id="UP000268684">
    <property type="component" value="Chromosome I"/>
</dbReference>
<keyword evidence="1" id="KW-0472">Membrane</keyword>
<sequence length="133" mass="14452">MDDQTRRFNFVVLVIGVILAVWSATAISERFAFIAASVATPGMVVRLNDGAHHPPIAFVTQGGEPVSFPASFVSVAVGDTVPVRHDPARPRATAEVDTFMNDWFESIMSSVFMVAFLYAGFTGQSLRPRYGRG</sequence>
<feature type="transmembrane region" description="Helical" evidence="1">
    <location>
        <begin position="103"/>
        <end position="121"/>
    </location>
</feature>
<reference evidence="2 3" key="1">
    <citation type="submission" date="2017-11" db="EMBL/GenBank/DDBJ databases">
        <authorList>
            <person name="Seth-Smith MB H."/>
        </authorList>
    </citation>
    <scope>NUCLEOTIDE SEQUENCE [LARGE SCALE GENOMIC DNA]</scope>
    <source>
        <strain evidence="2">E</strain>
    </source>
</reference>
<evidence type="ECO:0008006" key="4">
    <source>
        <dbReference type="Google" id="ProtNLM"/>
    </source>
</evidence>
<name>A0AAJ5N951_9BURK</name>
<evidence type="ECO:0000313" key="3">
    <source>
        <dbReference type="Proteomes" id="UP000268684"/>
    </source>
</evidence>
<keyword evidence="1" id="KW-0812">Transmembrane</keyword>
<keyword evidence="3" id="KW-1185">Reference proteome</keyword>